<comment type="similarity">
    <text evidence="1 2">Belongs to the SF3B5 family.</text>
</comment>
<dbReference type="GO" id="GO:0005686">
    <property type="term" value="C:U2 snRNP"/>
    <property type="evidence" value="ECO:0007669"/>
    <property type="project" value="TreeGrafter"/>
</dbReference>
<evidence type="ECO:0000256" key="1">
    <source>
        <dbReference type="ARBA" id="ARBA00009568"/>
    </source>
</evidence>
<dbReference type="InterPro" id="IPR017089">
    <property type="entry name" value="Splicing_factor_3B_subunit_5"/>
</dbReference>
<dbReference type="AlphaFoldDB" id="A0A316UDT5"/>
<dbReference type="Proteomes" id="UP000245942">
    <property type="component" value="Unassembled WGS sequence"/>
</dbReference>
<reference evidence="3 4" key="1">
    <citation type="journal article" date="2018" name="Mol. Biol. Evol.">
        <title>Broad Genomic Sampling Reveals a Smut Pathogenic Ancestry of the Fungal Clade Ustilaginomycotina.</title>
        <authorList>
            <person name="Kijpornyongpan T."/>
            <person name="Mondo S.J."/>
            <person name="Barry K."/>
            <person name="Sandor L."/>
            <person name="Lee J."/>
            <person name="Lipzen A."/>
            <person name="Pangilinan J."/>
            <person name="LaButti K."/>
            <person name="Hainaut M."/>
            <person name="Henrissat B."/>
            <person name="Grigoriev I.V."/>
            <person name="Spatafora J.W."/>
            <person name="Aime M.C."/>
        </authorList>
    </citation>
    <scope>NUCLEOTIDE SEQUENCE [LARGE SCALE GENOMIC DNA]</scope>
    <source>
        <strain evidence="3 4">MCA 4718</strain>
    </source>
</reference>
<dbReference type="OrthoDB" id="274726at2759"/>
<name>A0A316UDT5_9BASI</name>
<dbReference type="PANTHER" id="PTHR20978:SF0">
    <property type="entry name" value="SPLICING FACTOR 3B SUBUNIT 5"/>
    <property type="match status" value="1"/>
</dbReference>
<dbReference type="RefSeq" id="XP_025350492.1">
    <property type="nucleotide sequence ID" value="XM_025489124.1"/>
</dbReference>
<dbReference type="EMBL" id="KZ819322">
    <property type="protein sequence ID" value="PWN23332.1"/>
    <property type="molecule type" value="Genomic_DNA"/>
</dbReference>
<dbReference type="STRING" id="1684307.A0A316UDT5"/>
<dbReference type="GO" id="GO:0071011">
    <property type="term" value="C:precatalytic spliceosome"/>
    <property type="evidence" value="ECO:0007669"/>
    <property type="project" value="TreeGrafter"/>
</dbReference>
<sequence length="88" mass="10037">MADKSDLHYTANSQLEHLHARYTGTIHPDITRHEWLVHQHRDTATSIVGHPMLHSYIALAEGESKARVKMELCEKMLQPCGPPPEQED</sequence>
<gene>
    <name evidence="3" type="ORF">BCV69DRAFT_116088</name>
</gene>
<keyword evidence="4" id="KW-1185">Reference proteome</keyword>
<dbReference type="GeneID" id="37010858"/>
<proteinExistence type="inferred from homology"/>
<dbReference type="GO" id="GO:0000398">
    <property type="term" value="P:mRNA splicing, via spliceosome"/>
    <property type="evidence" value="ECO:0007669"/>
    <property type="project" value="UniProtKB-UniRule"/>
</dbReference>
<evidence type="ECO:0000256" key="2">
    <source>
        <dbReference type="PIRNR" id="PIRNR037010"/>
    </source>
</evidence>
<dbReference type="InterPro" id="IPR009846">
    <property type="entry name" value="SF3b5/RDS3-10"/>
</dbReference>
<evidence type="ECO:0000313" key="3">
    <source>
        <dbReference type="EMBL" id="PWN23332.1"/>
    </source>
</evidence>
<dbReference type="PIRSF" id="PIRSF037010">
    <property type="entry name" value="Splicing_factor_3B_subunit_5"/>
    <property type="match status" value="1"/>
</dbReference>
<evidence type="ECO:0000313" key="4">
    <source>
        <dbReference type="Proteomes" id="UP000245942"/>
    </source>
</evidence>
<protein>
    <recommendedName>
        <fullName evidence="2">Splicing factor subunit</fullName>
    </recommendedName>
</protein>
<dbReference type="Pfam" id="PF07189">
    <property type="entry name" value="SF3b10"/>
    <property type="match status" value="1"/>
</dbReference>
<accession>A0A316UDT5</accession>
<dbReference type="PANTHER" id="PTHR20978">
    <property type="entry name" value="SPLICING FACTOR 3B SUBUNIT 5"/>
    <property type="match status" value="1"/>
</dbReference>
<organism evidence="3 4">
    <name type="scientific">Pseudomicrostroma glucosiphilum</name>
    <dbReference type="NCBI Taxonomy" id="1684307"/>
    <lineage>
        <taxon>Eukaryota</taxon>
        <taxon>Fungi</taxon>
        <taxon>Dikarya</taxon>
        <taxon>Basidiomycota</taxon>
        <taxon>Ustilaginomycotina</taxon>
        <taxon>Exobasidiomycetes</taxon>
        <taxon>Microstromatales</taxon>
        <taxon>Microstromatales incertae sedis</taxon>
        <taxon>Pseudomicrostroma</taxon>
    </lineage>
</organism>